<name>A0A4S4CZM4_CAMSN</name>
<comment type="catalytic activity">
    <reaction evidence="1">
        <text>O-phospho-L-seryl-[protein] + H2O = L-seryl-[protein] + phosphate</text>
        <dbReference type="Rhea" id="RHEA:20629"/>
        <dbReference type="Rhea" id="RHEA-COMP:9863"/>
        <dbReference type="Rhea" id="RHEA-COMP:11604"/>
        <dbReference type="ChEBI" id="CHEBI:15377"/>
        <dbReference type="ChEBI" id="CHEBI:29999"/>
        <dbReference type="ChEBI" id="CHEBI:43474"/>
        <dbReference type="ChEBI" id="CHEBI:83421"/>
        <dbReference type="EC" id="3.1.3.16"/>
    </reaction>
</comment>
<keyword evidence="1" id="KW-0479">Metal-binding</keyword>
<dbReference type="SUPFAM" id="SSF81606">
    <property type="entry name" value="PP2C-like"/>
    <property type="match status" value="1"/>
</dbReference>
<evidence type="ECO:0000259" key="2">
    <source>
        <dbReference type="PROSITE" id="PS51746"/>
    </source>
</evidence>
<dbReference type="PANTHER" id="PTHR12320">
    <property type="entry name" value="PROTEIN PHOSPHATASE 2C"/>
    <property type="match status" value="1"/>
</dbReference>
<feature type="domain" description="PPM-type phosphatase" evidence="2">
    <location>
        <begin position="422"/>
        <end position="659"/>
    </location>
</feature>
<keyword evidence="4" id="KW-1185">Reference proteome</keyword>
<dbReference type="EC" id="3.1.3.16" evidence="1"/>
<dbReference type="GO" id="GO:0004722">
    <property type="term" value="F:protein serine/threonine phosphatase activity"/>
    <property type="evidence" value="ECO:0007669"/>
    <property type="project" value="UniProtKB-EC"/>
</dbReference>
<keyword evidence="1" id="KW-0460">Magnesium</keyword>
<dbReference type="PROSITE" id="PS51746">
    <property type="entry name" value="PPM_2"/>
    <property type="match status" value="1"/>
</dbReference>
<protein>
    <recommendedName>
        <fullName evidence="1">Protein phosphatase</fullName>
        <ecNumber evidence="1">3.1.3.16</ecNumber>
    </recommendedName>
</protein>
<dbReference type="Pfam" id="PF00481">
    <property type="entry name" value="PP2C"/>
    <property type="match status" value="2"/>
</dbReference>
<proteinExistence type="inferred from homology"/>
<evidence type="ECO:0000313" key="4">
    <source>
        <dbReference type="Proteomes" id="UP000306102"/>
    </source>
</evidence>
<comment type="cofactor">
    <cofactor evidence="1">
        <name>Mn(2+)</name>
        <dbReference type="ChEBI" id="CHEBI:29035"/>
    </cofactor>
</comment>
<dbReference type="SMART" id="SM00331">
    <property type="entry name" value="PP2C_SIG"/>
    <property type="match status" value="1"/>
</dbReference>
<comment type="catalytic activity">
    <reaction evidence="1">
        <text>O-phospho-L-threonyl-[protein] + H2O = L-threonyl-[protein] + phosphate</text>
        <dbReference type="Rhea" id="RHEA:47004"/>
        <dbReference type="Rhea" id="RHEA-COMP:11060"/>
        <dbReference type="Rhea" id="RHEA-COMP:11605"/>
        <dbReference type="ChEBI" id="CHEBI:15377"/>
        <dbReference type="ChEBI" id="CHEBI:30013"/>
        <dbReference type="ChEBI" id="CHEBI:43474"/>
        <dbReference type="ChEBI" id="CHEBI:61977"/>
        <dbReference type="EC" id="3.1.3.16"/>
    </reaction>
</comment>
<dbReference type="PANTHER" id="PTHR12320:SF1">
    <property type="entry name" value="PROTEIN PHOSPHATASE PTC7 HOMOLOG"/>
    <property type="match status" value="1"/>
</dbReference>
<dbReference type="EMBL" id="SDRB02013278">
    <property type="protein sequence ID" value="THF95360.1"/>
    <property type="molecule type" value="Genomic_DNA"/>
</dbReference>
<dbReference type="InterPro" id="IPR039123">
    <property type="entry name" value="PPTC7"/>
</dbReference>
<keyword evidence="1" id="KW-0464">Manganese</keyword>
<keyword evidence="1" id="KW-0904">Protein phosphatase</keyword>
<sequence>MVATVNTGILLPKDFQDFESSFLFRFGDASELARNVVMEEPSVGSGPLVSEEDLENSNVVRVLDGEHERHIIVKEIEREVRGYSSNEIADVMDIDIVAGCEHSEVDDNDGSVVVDVSDCGVELNERLLEDRQELQLPVSEVVRAETNDSCNSKAIDVVSDIKESDSSSSIFAIDLEKTLHTVETNDSSTCEAIDVVSDIKDSDSSSSRFVIDSEKSMHTVEGSMENDRHNDISGRVSVFQLNETSNTENSGSVSEEVFEERSEGETIPSSTTFEHNSVFEVPNSFASEKSSDKNGGIEVDHLTINAVNHTVEAGIGYECDRDIGGSNVIEIMPVSNSREAEPILDGETNHDMLEEFVDTTRTESLTKAHESAPNIVLEAEKTANDGQNSDLVEVSGDEVVDLELTATAVTRVEISTERYFLSSGASLLPHPSKALTGGEDAYYVATQWLGVADGVGQWSLEGINPGVYAQELMENCRKIVSQCNSIPLSNPVEVLNQSALEAQSPGSSTILVAYFDGQALHVANIGDSGFIVIRNGAVFMKSSPMLYEFNFPYQIESGDDLSDLVEVYRIYLDEGDVIITATDGLFDNLYDQEISLVVSKSLQAKLKPEEIAEVLAMRAQEVGSTKACRSPFADAIQAAGYVGFTGGKLDDVTVIRGNLFGSANGNVLPTSTKGTTPSTKSLDIHGSEPKVESGAVKASDLRISAVKDDSAEVSDIQRAPSLGPFFPFVGLFFLSSC</sequence>
<dbReference type="SMART" id="SM00332">
    <property type="entry name" value="PP2Cc"/>
    <property type="match status" value="1"/>
</dbReference>
<evidence type="ECO:0000313" key="3">
    <source>
        <dbReference type="EMBL" id="THF95360.1"/>
    </source>
</evidence>
<dbReference type="Proteomes" id="UP000306102">
    <property type="component" value="Unassembled WGS sequence"/>
</dbReference>
<dbReference type="InterPro" id="IPR036457">
    <property type="entry name" value="PPM-type-like_dom_sf"/>
</dbReference>
<dbReference type="InterPro" id="IPR001932">
    <property type="entry name" value="PPM-type_phosphatase-like_dom"/>
</dbReference>
<gene>
    <name evidence="3" type="ORF">TEA_023955</name>
</gene>
<dbReference type="GO" id="GO:0046872">
    <property type="term" value="F:metal ion binding"/>
    <property type="evidence" value="ECO:0007669"/>
    <property type="project" value="UniProtKB-UniRule"/>
</dbReference>
<reference evidence="3 4" key="1">
    <citation type="journal article" date="2018" name="Proc. Natl. Acad. Sci. U.S.A.">
        <title>Draft genome sequence of Camellia sinensis var. sinensis provides insights into the evolution of the tea genome and tea quality.</title>
        <authorList>
            <person name="Wei C."/>
            <person name="Yang H."/>
            <person name="Wang S."/>
            <person name="Zhao J."/>
            <person name="Liu C."/>
            <person name="Gao L."/>
            <person name="Xia E."/>
            <person name="Lu Y."/>
            <person name="Tai Y."/>
            <person name="She G."/>
            <person name="Sun J."/>
            <person name="Cao H."/>
            <person name="Tong W."/>
            <person name="Gao Q."/>
            <person name="Li Y."/>
            <person name="Deng W."/>
            <person name="Jiang X."/>
            <person name="Wang W."/>
            <person name="Chen Q."/>
            <person name="Zhang S."/>
            <person name="Li H."/>
            <person name="Wu J."/>
            <person name="Wang P."/>
            <person name="Li P."/>
            <person name="Shi C."/>
            <person name="Zheng F."/>
            <person name="Jian J."/>
            <person name="Huang B."/>
            <person name="Shan D."/>
            <person name="Shi M."/>
            <person name="Fang C."/>
            <person name="Yue Y."/>
            <person name="Li F."/>
            <person name="Li D."/>
            <person name="Wei S."/>
            <person name="Han B."/>
            <person name="Jiang C."/>
            <person name="Yin Y."/>
            <person name="Xia T."/>
            <person name="Zhang Z."/>
            <person name="Bennetzen J.L."/>
            <person name="Zhao S."/>
            <person name="Wan X."/>
        </authorList>
    </citation>
    <scope>NUCLEOTIDE SEQUENCE [LARGE SCALE GENOMIC DNA]</scope>
    <source>
        <strain evidence="4">cv. Shuchazao</strain>
        <tissue evidence="3">Leaf</tissue>
    </source>
</reference>
<evidence type="ECO:0000256" key="1">
    <source>
        <dbReference type="RuleBase" id="RU366020"/>
    </source>
</evidence>
<comment type="caution">
    <text evidence="3">The sequence shown here is derived from an EMBL/GenBank/DDBJ whole genome shotgun (WGS) entry which is preliminary data.</text>
</comment>
<organism evidence="3 4">
    <name type="scientific">Camellia sinensis var. sinensis</name>
    <name type="common">China tea</name>
    <dbReference type="NCBI Taxonomy" id="542762"/>
    <lineage>
        <taxon>Eukaryota</taxon>
        <taxon>Viridiplantae</taxon>
        <taxon>Streptophyta</taxon>
        <taxon>Embryophyta</taxon>
        <taxon>Tracheophyta</taxon>
        <taxon>Spermatophyta</taxon>
        <taxon>Magnoliopsida</taxon>
        <taxon>eudicotyledons</taxon>
        <taxon>Gunneridae</taxon>
        <taxon>Pentapetalae</taxon>
        <taxon>asterids</taxon>
        <taxon>Ericales</taxon>
        <taxon>Theaceae</taxon>
        <taxon>Camellia</taxon>
    </lineage>
</organism>
<comment type="cofactor">
    <cofactor evidence="1">
        <name>Mg(2+)</name>
        <dbReference type="ChEBI" id="CHEBI:18420"/>
    </cofactor>
</comment>
<comment type="similarity">
    <text evidence="1">Belongs to the PP2C family.</text>
</comment>
<dbReference type="AlphaFoldDB" id="A0A4S4CZM4"/>
<dbReference type="STRING" id="542762.A0A4S4CZM4"/>
<dbReference type="Gene3D" id="3.60.40.10">
    <property type="entry name" value="PPM-type phosphatase domain"/>
    <property type="match status" value="2"/>
</dbReference>
<dbReference type="GO" id="GO:0009507">
    <property type="term" value="C:chloroplast"/>
    <property type="evidence" value="ECO:0007669"/>
    <property type="project" value="TreeGrafter"/>
</dbReference>
<keyword evidence="1" id="KW-0378">Hydrolase</keyword>
<accession>A0A4S4CZM4</accession>